<organism evidence="7 8">
    <name type="scientific">Zhongshania guokunii</name>
    <dbReference type="NCBI Taxonomy" id="641783"/>
    <lineage>
        <taxon>Bacteria</taxon>
        <taxon>Pseudomonadati</taxon>
        <taxon>Pseudomonadota</taxon>
        <taxon>Gammaproteobacteria</taxon>
        <taxon>Cellvibrionales</taxon>
        <taxon>Spongiibacteraceae</taxon>
        <taxon>Zhongshania</taxon>
    </lineage>
</organism>
<dbReference type="PANTHER" id="PTHR46268:SF23">
    <property type="entry name" value="UNIVERSAL STRESS PROTEIN A-RELATED"/>
    <property type="match status" value="1"/>
</dbReference>
<feature type="domain" description="UspA" evidence="6">
    <location>
        <begin position="4"/>
        <end position="141"/>
    </location>
</feature>
<keyword evidence="8" id="KW-1185">Reference proteome</keyword>
<proteinExistence type="inferred from homology"/>
<comment type="subunit">
    <text evidence="3">Homodimer.</text>
</comment>
<keyword evidence="4 5" id="KW-0963">Cytoplasm</keyword>
<evidence type="ECO:0000256" key="5">
    <source>
        <dbReference type="PIRNR" id="PIRNR006276"/>
    </source>
</evidence>
<protein>
    <recommendedName>
        <fullName evidence="5">Universal stress protein</fullName>
    </recommendedName>
</protein>
<dbReference type="RefSeq" id="WP_368380034.1">
    <property type="nucleotide sequence ID" value="NZ_JBFRYA010000001.1"/>
</dbReference>
<evidence type="ECO:0000256" key="3">
    <source>
        <dbReference type="ARBA" id="ARBA00011738"/>
    </source>
</evidence>
<dbReference type="Proteomes" id="UP001557485">
    <property type="component" value="Unassembled WGS sequence"/>
</dbReference>
<dbReference type="Pfam" id="PF00582">
    <property type="entry name" value="Usp"/>
    <property type="match status" value="1"/>
</dbReference>
<dbReference type="Gene3D" id="3.40.50.620">
    <property type="entry name" value="HUPs"/>
    <property type="match status" value="1"/>
</dbReference>
<evidence type="ECO:0000256" key="1">
    <source>
        <dbReference type="ARBA" id="ARBA00004496"/>
    </source>
</evidence>
<comment type="subcellular location">
    <subcellularLocation>
        <location evidence="1 5">Cytoplasm</location>
    </subcellularLocation>
</comment>
<dbReference type="PRINTS" id="PR01438">
    <property type="entry name" value="UNVRSLSTRESS"/>
</dbReference>
<dbReference type="EMBL" id="JBFRYA010000001">
    <property type="protein sequence ID" value="MEX1667728.1"/>
    <property type="molecule type" value="Genomic_DNA"/>
</dbReference>
<sequence>MPNYRLILTAIDLSEEADGVLERAAGMAAQHGAELHLLHVVEPLSLAYGGDIPMDFSEVQLQLQKQAETALAKYAERLTIPPAQCHLLSGRPDAQIHELSKSLGANLIIVGSHGRKGLALLLGSTANGVLHGADCDVLAVRVGQHKKP</sequence>
<dbReference type="PANTHER" id="PTHR46268">
    <property type="entry name" value="STRESS RESPONSE PROTEIN NHAX"/>
    <property type="match status" value="1"/>
</dbReference>
<dbReference type="SUPFAM" id="SSF52402">
    <property type="entry name" value="Adenine nucleotide alpha hydrolases-like"/>
    <property type="match status" value="1"/>
</dbReference>
<name>A0ABV3U1M8_9GAMM</name>
<dbReference type="PIRSF" id="PIRSF006276">
    <property type="entry name" value="UspA"/>
    <property type="match status" value="1"/>
</dbReference>
<accession>A0ABV3U1M8</accession>
<evidence type="ECO:0000256" key="4">
    <source>
        <dbReference type="ARBA" id="ARBA00022490"/>
    </source>
</evidence>
<evidence type="ECO:0000256" key="2">
    <source>
        <dbReference type="ARBA" id="ARBA00008791"/>
    </source>
</evidence>
<gene>
    <name evidence="7" type="ORF">AB4876_02330</name>
</gene>
<evidence type="ECO:0000259" key="6">
    <source>
        <dbReference type="Pfam" id="PF00582"/>
    </source>
</evidence>
<comment type="caution">
    <text evidence="7">The sequence shown here is derived from an EMBL/GenBank/DDBJ whole genome shotgun (WGS) entry which is preliminary data.</text>
</comment>
<dbReference type="InterPro" id="IPR006015">
    <property type="entry name" value="Universal_stress_UspA"/>
</dbReference>
<evidence type="ECO:0000313" key="7">
    <source>
        <dbReference type="EMBL" id="MEX1667728.1"/>
    </source>
</evidence>
<comment type="similarity">
    <text evidence="2 5">Belongs to the universal stress protein A family.</text>
</comment>
<dbReference type="InterPro" id="IPR014729">
    <property type="entry name" value="Rossmann-like_a/b/a_fold"/>
</dbReference>
<reference evidence="7 8" key="1">
    <citation type="journal article" date="2011" name="Int. J. Syst. Evol. Microbiol.">
        <title>Zhongshania antarctica gen. nov., sp. nov. and Zhongshania guokunii sp. nov., gammaproteobacteria respectively isolated from coastal attached (fast) ice and surface seawater of the Antarctic.</title>
        <authorList>
            <person name="Li H.J."/>
            <person name="Zhang X.Y."/>
            <person name="Chen C.X."/>
            <person name="Zhang Y.J."/>
            <person name="Gao Z.M."/>
            <person name="Yu Y."/>
            <person name="Chen X.L."/>
            <person name="Chen B."/>
            <person name="Zhang Y.Z."/>
        </authorList>
    </citation>
    <scope>NUCLEOTIDE SEQUENCE [LARGE SCALE GENOMIC DNA]</scope>
    <source>
        <strain evidence="7 8">ZS6-22T</strain>
    </source>
</reference>
<evidence type="ECO:0000313" key="8">
    <source>
        <dbReference type="Proteomes" id="UP001557485"/>
    </source>
</evidence>
<dbReference type="InterPro" id="IPR006016">
    <property type="entry name" value="UspA"/>
</dbReference>